<organism evidence="1 2">
    <name type="scientific">Caerostris extrusa</name>
    <name type="common">Bark spider</name>
    <name type="synonym">Caerostris bankana</name>
    <dbReference type="NCBI Taxonomy" id="172846"/>
    <lineage>
        <taxon>Eukaryota</taxon>
        <taxon>Metazoa</taxon>
        <taxon>Ecdysozoa</taxon>
        <taxon>Arthropoda</taxon>
        <taxon>Chelicerata</taxon>
        <taxon>Arachnida</taxon>
        <taxon>Araneae</taxon>
        <taxon>Araneomorphae</taxon>
        <taxon>Entelegynae</taxon>
        <taxon>Araneoidea</taxon>
        <taxon>Araneidae</taxon>
        <taxon>Caerostris</taxon>
    </lineage>
</organism>
<evidence type="ECO:0000313" key="2">
    <source>
        <dbReference type="Proteomes" id="UP001054945"/>
    </source>
</evidence>
<dbReference type="AlphaFoldDB" id="A0AAV4Q4K6"/>
<gene>
    <name evidence="1" type="ORF">CEXT_758611</name>
</gene>
<dbReference type="EMBL" id="BPLR01005542">
    <property type="protein sequence ID" value="GIY03122.1"/>
    <property type="molecule type" value="Genomic_DNA"/>
</dbReference>
<comment type="caution">
    <text evidence="1">The sequence shown here is derived from an EMBL/GenBank/DDBJ whole genome shotgun (WGS) entry which is preliminary data.</text>
</comment>
<accession>A0AAV4Q4K6</accession>
<reference evidence="1 2" key="1">
    <citation type="submission" date="2021-06" db="EMBL/GenBank/DDBJ databases">
        <title>Caerostris extrusa draft genome.</title>
        <authorList>
            <person name="Kono N."/>
            <person name="Arakawa K."/>
        </authorList>
    </citation>
    <scope>NUCLEOTIDE SEQUENCE [LARGE SCALE GENOMIC DNA]</scope>
</reference>
<evidence type="ECO:0000313" key="1">
    <source>
        <dbReference type="EMBL" id="GIY03122.1"/>
    </source>
</evidence>
<proteinExistence type="predicted"/>
<name>A0AAV4Q4K6_CAEEX</name>
<dbReference type="Proteomes" id="UP001054945">
    <property type="component" value="Unassembled WGS sequence"/>
</dbReference>
<keyword evidence="2" id="KW-1185">Reference proteome</keyword>
<protein>
    <submittedName>
        <fullName evidence="1">Uncharacterized protein</fullName>
    </submittedName>
</protein>
<sequence length="113" mass="13143">MIFPNPTTPKSSSILSRHVVGSCILGHFFRNSENGFRMKQNYDTLMPNEEVLPHFYALMGSRAIGDMVRREMSKQNSNKIINSKIVIYFKSFITEKVVFMLPFRMLAIEFIFL</sequence>